<feature type="compositionally biased region" description="Basic and acidic residues" evidence="1">
    <location>
        <begin position="386"/>
        <end position="395"/>
    </location>
</feature>
<dbReference type="AlphaFoldDB" id="A0A0D2L467"/>
<protein>
    <submittedName>
        <fullName evidence="2">Uncharacterized protein</fullName>
    </submittedName>
</protein>
<feature type="region of interest" description="Disordered" evidence="1">
    <location>
        <begin position="338"/>
        <end position="522"/>
    </location>
</feature>
<organism evidence="2 3">
    <name type="scientific">Fonsecaea multimorphosa CBS 102226</name>
    <dbReference type="NCBI Taxonomy" id="1442371"/>
    <lineage>
        <taxon>Eukaryota</taxon>
        <taxon>Fungi</taxon>
        <taxon>Dikarya</taxon>
        <taxon>Ascomycota</taxon>
        <taxon>Pezizomycotina</taxon>
        <taxon>Eurotiomycetes</taxon>
        <taxon>Chaetothyriomycetidae</taxon>
        <taxon>Chaetothyriales</taxon>
        <taxon>Herpotrichiellaceae</taxon>
        <taxon>Fonsecaea</taxon>
    </lineage>
</organism>
<feature type="compositionally biased region" description="Basic residues" evidence="1">
    <location>
        <begin position="423"/>
        <end position="432"/>
    </location>
</feature>
<dbReference type="GeneID" id="27706296"/>
<evidence type="ECO:0000256" key="1">
    <source>
        <dbReference type="SAM" id="MobiDB-lite"/>
    </source>
</evidence>
<name>A0A0D2L467_9EURO</name>
<dbReference type="OrthoDB" id="5296805at2759"/>
<evidence type="ECO:0000313" key="2">
    <source>
        <dbReference type="EMBL" id="KIY03859.1"/>
    </source>
</evidence>
<dbReference type="RefSeq" id="XP_016637981.1">
    <property type="nucleotide sequence ID" value="XM_016771071.1"/>
</dbReference>
<evidence type="ECO:0000313" key="3">
    <source>
        <dbReference type="Proteomes" id="UP000053411"/>
    </source>
</evidence>
<gene>
    <name evidence="2" type="ORF">Z520_00550</name>
</gene>
<keyword evidence="3" id="KW-1185">Reference proteome</keyword>
<proteinExistence type="predicted"/>
<feature type="region of interest" description="Disordered" evidence="1">
    <location>
        <begin position="252"/>
        <end position="284"/>
    </location>
</feature>
<dbReference type="VEuPathDB" id="FungiDB:Z520_00550"/>
<sequence length="548" mass="61637">MAGETSSLFLHSSPLPHLTRSPDDEVPVLVQRAQGVKALDPAFDTFLVSYNHAFLDVFNRQVELIKSRSQAFEDGHVTVFDKTLLILTENGANLNNPAAIRFYCKEYLNIDIGSRDDAQELTQKLQQTVLVPETLQQELSSGKTSLVPKDAGDKRPRLLPVDPNLRKDMEPRLAVLWSVYETARAEYLAVIDKDDNDMAVKRAKFLRDTAENILLYLENRVADPLMIAELEGTFKHAKDTAVCLTGGKKRKFDPSEMDQVKGTPRGPSLPFRKKEKNRARVGSDTGGQKYYHHLDILSGYAGEMASSYGWASSDLPTAHGHPPRARYSDTYPYNDRDSHRLGYAAAPGRDHPHSFYNDDQEYVSGCGPLSAAVSRGRQNRRLSGSRTRDSADERGTPASSDYQDITEGARGKSLNPSPPRSSSPKRHHRRQDRIRDGSPRRRSISSPANDRGGGTDRAYSRDRSRRRSRSPVNDRGGCIDRAYPLGRRYEQERARDRPHPDDRLNNRGRPKIPMLGRGHSSVPYGYGNYRMVDSYVPSRVRSRGRHVP</sequence>
<accession>A0A0D2L467</accession>
<dbReference type="Proteomes" id="UP000053411">
    <property type="component" value="Unassembled WGS sequence"/>
</dbReference>
<feature type="region of interest" description="Disordered" evidence="1">
    <location>
        <begin position="141"/>
        <end position="163"/>
    </location>
</feature>
<feature type="compositionally biased region" description="Basic and acidic residues" evidence="1">
    <location>
        <begin position="487"/>
        <end position="505"/>
    </location>
</feature>
<dbReference type="EMBL" id="KN848062">
    <property type="protein sequence ID" value="KIY03859.1"/>
    <property type="molecule type" value="Genomic_DNA"/>
</dbReference>
<reference evidence="2 3" key="1">
    <citation type="submission" date="2015-01" db="EMBL/GenBank/DDBJ databases">
        <title>The Genome Sequence of Fonsecaea multimorphosa CBS 102226.</title>
        <authorList>
            <consortium name="The Broad Institute Genomics Platform"/>
            <person name="Cuomo C."/>
            <person name="de Hoog S."/>
            <person name="Gorbushina A."/>
            <person name="Stielow B."/>
            <person name="Teixiera M."/>
            <person name="Abouelleil A."/>
            <person name="Chapman S.B."/>
            <person name="Priest M."/>
            <person name="Young S.K."/>
            <person name="Wortman J."/>
            <person name="Nusbaum C."/>
            <person name="Birren B."/>
        </authorList>
    </citation>
    <scope>NUCLEOTIDE SEQUENCE [LARGE SCALE GENOMIC DNA]</scope>
    <source>
        <strain evidence="2 3">CBS 102226</strain>
    </source>
</reference>